<dbReference type="HOGENOM" id="CLU_031037_0_0_11"/>
<dbReference type="InterPro" id="IPR010144">
    <property type="entry name" value="CRISPR-assoc_prot_Csd1-typ"/>
</dbReference>
<evidence type="ECO:0000313" key="3">
    <source>
        <dbReference type="Proteomes" id="UP000031121"/>
    </source>
</evidence>
<evidence type="ECO:0000256" key="1">
    <source>
        <dbReference type="SAM" id="MobiDB-lite"/>
    </source>
</evidence>
<proteinExistence type="predicted"/>
<gene>
    <name evidence="2" type="ORF">JI75_00365</name>
</gene>
<feature type="compositionally biased region" description="Low complexity" evidence="1">
    <location>
        <begin position="589"/>
        <end position="603"/>
    </location>
</feature>
<dbReference type="Pfam" id="PF09709">
    <property type="entry name" value="Cas_Csd1"/>
    <property type="match status" value="1"/>
</dbReference>
<sequence length="603" mass="66990">MMLAALARYYDQLLETHPEKVARPGWCARKVKFVIQLSSEGSVYSIVRDSEKNGLERVVPEQVKRSSGVSANFLCDNSSYLLGIDAKGKPERSEKCFAAARELHCDILRETDSVCARALRLFFETWDVASAREHPAVVAAGDELLTGGNIVFVVTHGGSSESALDDGEIVEAWDKRSAHSDSDDSPVMRCLVTGEKGPIARLHPIIQGVYGAQSSGASLVGFNSRAFESYGHEEEQGRNAPVSIRAARAYSTALNYLLKDRNHHTRLGDTTLVYWAERSDDENSELFGIALGDLGGEGASNVELTEKSLHETLQSVAEGKHRARPELDTTFYVAGLAPNAARLSVRFFFKDNFGDILENIAQHYRRIAIAHHPQDREYLTPYQLLHSLENPNAKKPTVMSVLSEPLMRAILFNARYPEAAYMQALQRTFSSQDNEDKRTKKVSRARVALIKACLLRNYGYDEEEVTVDLNEGRSSTAYALGRTFALLEQIQETANKSSNISGRYFNSACATPGVAFPALLRLTSAHLQKIGRDNPGLAHYFRTQLAGMIKEDRVSAFPKRLSSAEQGNFLLGYWHQQQKRYEKKEKVGSDSSDQVQSDQPSDV</sequence>
<dbReference type="NCBIfam" id="TIGR01863">
    <property type="entry name" value="cas_Csd1"/>
    <property type="match status" value="1"/>
</dbReference>
<keyword evidence="2" id="KW-0436">Ligase</keyword>
<dbReference type="GO" id="GO:0016874">
    <property type="term" value="F:ligase activity"/>
    <property type="evidence" value="ECO:0007669"/>
    <property type="project" value="UniProtKB-KW"/>
</dbReference>
<reference evidence="2 3" key="2">
    <citation type="journal article" date="2015" name="Genome Announc.">
        <title>Complete Genome Sequence of Coriobacteriaceae Strain 68-1-3, a Novel Mucus-Degrading Isolate from the Swine Intestinal Tract.</title>
        <authorList>
            <person name="Looft T."/>
            <person name="Bayles D.O."/>
            <person name="Alt D.P."/>
            <person name="Stanton T.B."/>
        </authorList>
    </citation>
    <scope>NUCLEOTIDE SEQUENCE [LARGE SCALE GENOMIC DNA]</scope>
    <source>
        <strain evidence="2 3">68-1-3</strain>
    </source>
</reference>
<accession>A0A0A8B1X7</accession>
<dbReference type="KEGG" id="cbac:JI75_00365"/>
<dbReference type="OrthoDB" id="9778918at2"/>
<dbReference type="AlphaFoldDB" id="A0A0A8B1X7"/>
<evidence type="ECO:0000313" key="2">
    <source>
        <dbReference type="EMBL" id="AJC11384.1"/>
    </source>
</evidence>
<feature type="region of interest" description="Disordered" evidence="1">
    <location>
        <begin position="581"/>
        <end position="603"/>
    </location>
</feature>
<dbReference type="Proteomes" id="UP000031121">
    <property type="component" value="Chromosome"/>
</dbReference>
<organism evidence="2 3">
    <name type="scientific">Berryella intestinalis</name>
    <dbReference type="NCBI Taxonomy" id="1531429"/>
    <lineage>
        <taxon>Bacteria</taxon>
        <taxon>Bacillati</taxon>
        <taxon>Actinomycetota</taxon>
        <taxon>Coriobacteriia</taxon>
        <taxon>Eggerthellales</taxon>
        <taxon>Eggerthellaceae</taxon>
        <taxon>Berryella</taxon>
    </lineage>
</organism>
<protein>
    <submittedName>
        <fullName evidence="2">Carnitine--CoA ligase</fullName>
    </submittedName>
</protein>
<keyword evidence="3" id="KW-1185">Reference proteome</keyword>
<reference evidence="3" key="1">
    <citation type="submission" date="2014-08" db="EMBL/GenBank/DDBJ databases">
        <title>Coriobacteriaceae sp. complete genome.</title>
        <authorList>
            <person name="Looft T."/>
            <person name="Bayles D.O."/>
            <person name="Stanton T.B."/>
        </authorList>
    </citation>
    <scope>NUCLEOTIDE SEQUENCE [LARGE SCALE GENOMIC DNA]</scope>
    <source>
        <strain evidence="3">68-1-3</strain>
    </source>
</reference>
<dbReference type="STRING" id="1531429.JI75_00365"/>
<name>A0A0A8B1X7_9ACTN</name>
<dbReference type="EMBL" id="CP009302">
    <property type="protein sequence ID" value="AJC11384.1"/>
    <property type="molecule type" value="Genomic_DNA"/>
</dbReference>